<keyword evidence="3" id="KW-1185">Reference proteome</keyword>
<dbReference type="InterPro" id="IPR045749">
    <property type="entry name" value="DUF6090"/>
</dbReference>
<proteinExistence type="predicted"/>
<keyword evidence="1" id="KW-0812">Transmembrane</keyword>
<dbReference type="RefSeq" id="WP_354618714.1">
    <property type="nucleotide sequence ID" value="NZ_JBEWYP010000006.1"/>
</dbReference>
<sequence length="255" mass="30067">MIKFFRRIRQRLLSENKFSKYLIYAIGEIVLVMIGILLALQVNNWNNRRIEKSKEQAILKNLQIDFKNNIDNLDLAYNRFKEAYQASAMLLEIIKDDKDINPTEVDHLINEIVNKPMSFDFITGSTNEIINTGSLHLIRDPALRKQISNWSYYFTDTQDDMVIYRDYLFGFFIPSLTTKVRLRNLSVPLIFEDDLDLQKISNSGFKPDYNKAIKTFEFENQVSNNALNYMWVINSYKVFLNYLIDTLELIESNIK</sequence>
<dbReference type="EMBL" id="JBEWYP010000006">
    <property type="protein sequence ID" value="MET7029913.1"/>
    <property type="molecule type" value="Genomic_DNA"/>
</dbReference>
<protein>
    <submittedName>
        <fullName evidence="2">DUF6090 family protein</fullName>
    </submittedName>
</protein>
<dbReference type="Pfam" id="PF19578">
    <property type="entry name" value="DUF6090"/>
    <property type="match status" value="1"/>
</dbReference>
<dbReference type="Proteomes" id="UP001549773">
    <property type="component" value="Unassembled WGS sequence"/>
</dbReference>
<keyword evidence="1" id="KW-1133">Transmembrane helix</keyword>
<feature type="transmembrane region" description="Helical" evidence="1">
    <location>
        <begin position="21"/>
        <end position="40"/>
    </location>
</feature>
<comment type="caution">
    <text evidence="2">The sequence shown here is derived from an EMBL/GenBank/DDBJ whole genome shotgun (WGS) entry which is preliminary data.</text>
</comment>
<evidence type="ECO:0000256" key="1">
    <source>
        <dbReference type="SAM" id="Phobius"/>
    </source>
</evidence>
<organism evidence="2 3">
    <name type="scientific">Sediminicola luteus</name>
    <dbReference type="NCBI Taxonomy" id="319238"/>
    <lineage>
        <taxon>Bacteria</taxon>
        <taxon>Pseudomonadati</taxon>
        <taxon>Bacteroidota</taxon>
        <taxon>Flavobacteriia</taxon>
        <taxon>Flavobacteriales</taxon>
        <taxon>Flavobacteriaceae</taxon>
        <taxon>Sediminicola</taxon>
    </lineage>
</organism>
<keyword evidence="1" id="KW-0472">Membrane</keyword>
<evidence type="ECO:0000313" key="3">
    <source>
        <dbReference type="Proteomes" id="UP001549773"/>
    </source>
</evidence>
<reference evidence="2 3" key="1">
    <citation type="submission" date="2024-07" db="EMBL/GenBank/DDBJ databases">
        <title>The genome sequence of type strain Sediminicola luteus GDMCC 1.2596T.</title>
        <authorList>
            <person name="Liu Y."/>
        </authorList>
    </citation>
    <scope>NUCLEOTIDE SEQUENCE [LARGE SCALE GENOMIC DNA]</scope>
    <source>
        <strain evidence="2 3">GDMCC 1.2596</strain>
    </source>
</reference>
<name>A0ABV2TXA9_9FLAO</name>
<accession>A0ABV2TXA9</accession>
<evidence type="ECO:0000313" key="2">
    <source>
        <dbReference type="EMBL" id="MET7029913.1"/>
    </source>
</evidence>
<gene>
    <name evidence="2" type="ORF">ABXZ32_10925</name>
</gene>